<evidence type="ECO:0000256" key="1">
    <source>
        <dbReference type="SAM" id="Coils"/>
    </source>
</evidence>
<dbReference type="RefSeq" id="XP_001022986.2">
    <property type="nucleotide sequence ID" value="XM_001022986.2"/>
</dbReference>
<dbReference type="EMBL" id="GG662523">
    <property type="protein sequence ID" value="EAS02741.2"/>
    <property type="molecule type" value="Genomic_DNA"/>
</dbReference>
<feature type="coiled-coil region" evidence="1">
    <location>
        <begin position="624"/>
        <end position="679"/>
    </location>
</feature>
<dbReference type="KEGG" id="tet:TTHERM_00348310"/>
<dbReference type="Proteomes" id="UP000009168">
    <property type="component" value="Unassembled WGS sequence"/>
</dbReference>
<feature type="region of interest" description="Disordered" evidence="2">
    <location>
        <begin position="133"/>
        <end position="174"/>
    </location>
</feature>
<sequence>MIFTSREAAPKQPNFRIGIQFDSVECQQGFENKIYATFIFTSQELAKMVEIPMESPLLFDVFKEDYKQKLEVELYENNTSIGQIGLRFPARPDYINEIQMEDIVNVDVNDHIIKIKYKFSVLNKLISAQKENNYKKRYNSNNKRDNSFEKQQQHERSGQELQKMSQHDRSDNKKKNTFNKAYMSENSENLPPLKCSLIQNFNQQNKLSEGMKQNCNYEMTEYSQKISFEETINKILQENSQYTNMNYLNTNEQNQNFDYKNQKISQTINAFETSRVEDSQSDIKIYSFQQNNLESQQNNVFNSDKSYSFSQQTTANKINPKYSQHTIIEAYSAKKFDQNLISAEKKRLNFQESPGRNQKNFQNLTHHTKLIYSPRSDIKSARKNNIEFSQLNVNPANNPSIGPIDTTRTSKSQEIQCRSRRSLNDITSASRNNRLETQNDSILEKNIPNAQGMLIDTLRQPYDISLCANSKDLDEFSQSQAIEYLKNLTVALQLRVQHLKHVESENITLKEDFHKLKNLRDQCLKTSENISQVSLQETVKLQQELEGIIQNSRKYLEQLKESRQQIDELKSQLQNEQNEKRQLNQKINELTSQIQIQSEKEKLSLQNINLETIQNTSTLDQLKTRELKEILEKIIREKSEITKENLSIKNDNIKLQQSLMELRLKYEELDFKNKQLSEQIILMSNGEEVKEGQDITKDQQYQVQKEINRSLILSIEQLHEEKNTKQREFNNLSSQYEEQILFLQKNVQDMEAQLRELNQTNLELQANNLELSLTLKNIECIQKSKQIFEEDLRKEIERNSTLYLQFQSIKQSNEVLFHKLVRANEQIKCSQDQLTSFNEQIKTLTQCQETAVQYLTYLSFLINDSYSPDQNDLFDKLLNEQVRQSKFSALIFIILRKLKSGLYQFGSQKIQVYIEENIVKVKGQDSAVKYFERNINPEILKLISSLNADKEKQYNELVLVLSKWLENKNY</sequence>
<keyword evidence="1" id="KW-0175">Coiled coil</keyword>
<dbReference type="GeneID" id="7836204"/>
<evidence type="ECO:0000313" key="4">
    <source>
        <dbReference type="Proteomes" id="UP000009168"/>
    </source>
</evidence>
<dbReference type="InParanoid" id="I7MHA1"/>
<keyword evidence="4" id="KW-1185">Reference proteome</keyword>
<organism evidence="3 4">
    <name type="scientific">Tetrahymena thermophila (strain SB210)</name>
    <dbReference type="NCBI Taxonomy" id="312017"/>
    <lineage>
        <taxon>Eukaryota</taxon>
        <taxon>Sar</taxon>
        <taxon>Alveolata</taxon>
        <taxon>Ciliophora</taxon>
        <taxon>Intramacronucleata</taxon>
        <taxon>Oligohymenophorea</taxon>
        <taxon>Hymenostomatida</taxon>
        <taxon>Tetrahymenina</taxon>
        <taxon>Tetrahymenidae</taxon>
        <taxon>Tetrahymena</taxon>
    </lineage>
</organism>
<feature type="coiled-coil region" evidence="1">
    <location>
        <begin position="715"/>
        <end position="774"/>
    </location>
</feature>
<evidence type="ECO:0000313" key="3">
    <source>
        <dbReference type="EMBL" id="EAS02741.2"/>
    </source>
</evidence>
<proteinExistence type="predicted"/>
<accession>I7MHA1</accession>
<gene>
    <name evidence="3" type="ORF">TTHERM_00348310</name>
</gene>
<reference evidence="4" key="1">
    <citation type="journal article" date="2006" name="PLoS Biol.">
        <title>Macronuclear genome sequence of the ciliate Tetrahymena thermophila, a model eukaryote.</title>
        <authorList>
            <person name="Eisen J.A."/>
            <person name="Coyne R.S."/>
            <person name="Wu M."/>
            <person name="Wu D."/>
            <person name="Thiagarajan M."/>
            <person name="Wortman J.R."/>
            <person name="Badger J.H."/>
            <person name="Ren Q."/>
            <person name="Amedeo P."/>
            <person name="Jones K.M."/>
            <person name="Tallon L.J."/>
            <person name="Delcher A.L."/>
            <person name="Salzberg S.L."/>
            <person name="Silva J.C."/>
            <person name="Haas B.J."/>
            <person name="Majoros W.H."/>
            <person name="Farzad M."/>
            <person name="Carlton J.M."/>
            <person name="Smith R.K. Jr."/>
            <person name="Garg J."/>
            <person name="Pearlman R.E."/>
            <person name="Karrer K.M."/>
            <person name="Sun L."/>
            <person name="Manning G."/>
            <person name="Elde N.C."/>
            <person name="Turkewitz A.P."/>
            <person name="Asai D.J."/>
            <person name="Wilkes D.E."/>
            <person name="Wang Y."/>
            <person name="Cai H."/>
            <person name="Collins K."/>
            <person name="Stewart B.A."/>
            <person name="Lee S.R."/>
            <person name="Wilamowska K."/>
            <person name="Weinberg Z."/>
            <person name="Ruzzo W.L."/>
            <person name="Wloga D."/>
            <person name="Gaertig J."/>
            <person name="Frankel J."/>
            <person name="Tsao C.-C."/>
            <person name="Gorovsky M.A."/>
            <person name="Keeling P.J."/>
            <person name="Waller R.F."/>
            <person name="Patron N.J."/>
            <person name="Cherry J.M."/>
            <person name="Stover N.A."/>
            <person name="Krieger C.J."/>
            <person name="del Toro C."/>
            <person name="Ryder H.F."/>
            <person name="Williamson S.C."/>
            <person name="Barbeau R.A."/>
            <person name="Hamilton E.P."/>
            <person name="Orias E."/>
        </authorList>
    </citation>
    <scope>NUCLEOTIDE SEQUENCE [LARGE SCALE GENOMIC DNA]</scope>
    <source>
        <strain evidence="4">SB210</strain>
    </source>
</reference>
<feature type="compositionally biased region" description="Polar residues" evidence="2">
    <location>
        <begin position="391"/>
        <end position="416"/>
    </location>
</feature>
<dbReference type="AlphaFoldDB" id="I7MHA1"/>
<feature type="coiled-coil region" evidence="1">
    <location>
        <begin position="552"/>
        <end position="600"/>
    </location>
</feature>
<name>I7MHA1_TETTS</name>
<feature type="compositionally biased region" description="Basic and acidic residues" evidence="2">
    <location>
        <begin position="165"/>
        <end position="174"/>
    </location>
</feature>
<feature type="region of interest" description="Disordered" evidence="2">
    <location>
        <begin position="391"/>
        <end position="432"/>
    </location>
</feature>
<protein>
    <submittedName>
        <fullName evidence="3">Uncharacterized protein</fullName>
    </submittedName>
</protein>
<evidence type="ECO:0000256" key="2">
    <source>
        <dbReference type="SAM" id="MobiDB-lite"/>
    </source>
</evidence>
<feature type="compositionally biased region" description="Basic and acidic residues" evidence="2">
    <location>
        <begin position="142"/>
        <end position="158"/>
    </location>
</feature>